<dbReference type="STRING" id="569365.A0A0D2CZJ1"/>
<protein>
    <recommendedName>
        <fullName evidence="4">Myb-like domain-containing protein</fullName>
    </recommendedName>
</protein>
<keyword evidence="3" id="KW-1185">Reference proteome</keyword>
<dbReference type="EMBL" id="KN847042">
    <property type="protein sequence ID" value="KIW28969.1"/>
    <property type="molecule type" value="Genomic_DNA"/>
</dbReference>
<dbReference type="AlphaFoldDB" id="A0A0D2CZJ1"/>
<reference evidence="2 3" key="1">
    <citation type="submission" date="2015-01" db="EMBL/GenBank/DDBJ databases">
        <title>The Genome Sequence of Cladophialophora immunda CBS83496.</title>
        <authorList>
            <consortium name="The Broad Institute Genomics Platform"/>
            <person name="Cuomo C."/>
            <person name="de Hoog S."/>
            <person name="Gorbushina A."/>
            <person name="Stielow B."/>
            <person name="Teixiera M."/>
            <person name="Abouelleil A."/>
            <person name="Chapman S.B."/>
            <person name="Priest M."/>
            <person name="Young S.K."/>
            <person name="Wortman J."/>
            <person name="Nusbaum C."/>
            <person name="Birren B."/>
        </authorList>
    </citation>
    <scope>NUCLEOTIDE SEQUENCE [LARGE SCALE GENOMIC DNA]</scope>
    <source>
        <strain evidence="2 3">CBS 83496</strain>
    </source>
</reference>
<feature type="region of interest" description="Disordered" evidence="1">
    <location>
        <begin position="61"/>
        <end position="145"/>
    </location>
</feature>
<evidence type="ECO:0000256" key="1">
    <source>
        <dbReference type="SAM" id="MobiDB-lite"/>
    </source>
</evidence>
<proteinExistence type="predicted"/>
<organism evidence="2 3">
    <name type="scientific">Cladophialophora immunda</name>
    <dbReference type="NCBI Taxonomy" id="569365"/>
    <lineage>
        <taxon>Eukaryota</taxon>
        <taxon>Fungi</taxon>
        <taxon>Dikarya</taxon>
        <taxon>Ascomycota</taxon>
        <taxon>Pezizomycotina</taxon>
        <taxon>Eurotiomycetes</taxon>
        <taxon>Chaetothyriomycetidae</taxon>
        <taxon>Chaetothyriales</taxon>
        <taxon>Herpotrichiellaceae</taxon>
        <taxon>Cladophialophora</taxon>
    </lineage>
</organism>
<dbReference type="OrthoDB" id="4160433at2759"/>
<name>A0A0D2CZJ1_9EURO</name>
<gene>
    <name evidence="2" type="ORF">PV07_04820</name>
</gene>
<sequence>MPFKWDPASERNLLLFAIAEMSPPSTSIWPKVAEKLGNDLNANACSQKFYKLKKESEKLLQQGDTTVSGDAVTPVKEAKTPKTPGSKAASGKKRKGTDADHEETTTPIKRKRNAKKDAPAAPEVKAEIEEESVAVKAQDEPCKDE</sequence>
<dbReference type="VEuPathDB" id="FungiDB:PV07_04820"/>
<dbReference type="Proteomes" id="UP000054466">
    <property type="component" value="Unassembled WGS sequence"/>
</dbReference>
<dbReference type="RefSeq" id="XP_016249185.1">
    <property type="nucleotide sequence ID" value="XM_016391666.1"/>
</dbReference>
<evidence type="ECO:0008006" key="4">
    <source>
        <dbReference type="Google" id="ProtNLM"/>
    </source>
</evidence>
<dbReference type="GeneID" id="27344014"/>
<accession>A0A0D2CZJ1</accession>
<evidence type="ECO:0000313" key="3">
    <source>
        <dbReference type="Proteomes" id="UP000054466"/>
    </source>
</evidence>
<dbReference type="HOGENOM" id="CLU_115486_0_0_1"/>
<evidence type="ECO:0000313" key="2">
    <source>
        <dbReference type="EMBL" id="KIW28969.1"/>
    </source>
</evidence>